<dbReference type="GO" id="GO:0043484">
    <property type="term" value="P:regulation of RNA splicing"/>
    <property type="evidence" value="ECO:0007669"/>
    <property type="project" value="TreeGrafter"/>
</dbReference>
<reference evidence="16" key="1">
    <citation type="submission" date="2020-01" db="EMBL/GenBank/DDBJ databases">
        <authorList>
            <person name="Feng Z.H.Z."/>
        </authorList>
    </citation>
    <scope>NUCLEOTIDE SEQUENCE</scope>
    <source>
        <strain evidence="16">CBS107.38</strain>
    </source>
</reference>
<evidence type="ECO:0000256" key="8">
    <source>
        <dbReference type="ARBA" id="ARBA00022741"/>
    </source>
</evidence>
<evidence type="ECO:0000256" key="1">
    <source>
        <dbReference type="ARBA" id="ARBA00003747"/>
    </source>
</evidence>
<dbReference type="PROSITE" id="PS00109">
    <property type="entry name" value="PROTEIN_KINASE_TYR"/>
    <property type="match status" value="1"/>
</dbReference>
<evidence type="ECO:0000256" key="2">
    <source>
        <dbReference type="ARBA" id="ARBA00011534"/>
    </source>
</evidence>
<comment type="function">
    <text evidence="1">Component of the EKC/KEOPS complex that is required for the formation of a threonylcarbamoyl group on adenosine at position 37 (t(6)A37) in tRNAs that read codons beginning with adenine. The complex is probably involved in the transfer of the threonylcarbamoyl moiety of threonylcarbamoyl-AMP (TC-AMP) to the N6 group of A37. BUD32 has ATPase activity in the context of the EKC/KEOPS complex and likely plays a supporting role to the catalytic subunit KAE1. The EKC/KEOPS complex also promotes both telomere uncapping and telomere elongation. The complex is required for efficient recruitment of transcriptional coactivators.</text>
</comment>
<dbReference type="FunFam" id="1.10.510.10:FF:000922">
    <property type="entry name" value="Protein kinase domain protein"/>
    <property type="match status" value="1"/>
</dbReference>
<evidence type="ECO:0000256" key="14">
    <source>
        <dbReference type="ARBA" id="ARBA00048679"/>
    </source>
</evidence>
<proteinExistence type="predicted"/>
<evidence type="ECO:0000256" key="4">
    <source>
        <dbReference type="ARBA" id="ARBA00013948"/>
    </source>
</evidence>
<comment type="subunit">
    <text evidence="2">Component of the EKC/KEOPS complex composed of at least BUD32, CGI121, GON7, KAE1 and PCC1; the whole complex dimerizes.</text>
</comment>
<dbReference type="EC" id="2.7.11.1" evidence="3"/>
<evidence type="ECO:0000259" key="15">
    <source>
        <dbReference type="PROSITE" id="PS50011"/>
    </source>
</evidence>
<dbReference type="InterPro" id="IPR011009">
    <property type="entry name" value="Kinase-like_dom_sf"/>
</dbReference>
<evidence type="ECO:0000256" key="3">
    <source>
        <dbReference type="ARBA" id="ARBA00012513"/>
    </source>
</evidence>
<comment type="catalytic activity">
    <reaction evidence="14">
        <text>L-seryl-[protein] + ATP = O-phospho-L-seryl-[protein] + ADP + H(+)</text>
        <dbReference type="Rhea" id="RHEA:17989"/>
        <dbReference type="Rhea" id="RHEA-COMP:9863"/>
        <dbReference type="Rhea" id="RHEA-COMP:11604"/>
        <dbReference type="ChEBI" id="CHEBI:15378"/>
        <dbReference type="ChEBI" id="CHEBI:29999"/>
        <dbReference type="ChEBI" id="CHEBI:30616"/>
        <dbReference type="ChEBI" id="CHEBI:83421"/>
        <dbReference type="ChEBI" id="CHEBI:456216"/>
        <dbReference type="EC" id="2.7.11.1"/>
    </reaction>
</comment>
<keyword evidence="6" id="KW-0723">Serine/threonine-protein kinase</keyword>
<comment type="caution">
    <text evidence="16">The sequence shown here is derived from an EMBL/GenBank/DDBJ whole genome shotgun (WGS) entry which is preliminary data.</text>
</comment>
<evidence type="ECO:0000256" key="9">
    <source>
        <dbReference type="ARBA" id="ARBA00022777"/>
    </source>
</evidence>
<dbReference type="GO" id="GO:0004674">
    <property type="term" value="F:protein serine/threonine kinase activity"/>
    <property type="evidence" value="ECO:0007669"/>
    <property type="project" value="UniProtKB-KW"/>
</dbReference>
<evidence type="ECO:0000256" key="5">
    <source>
        <dbReference type="ARBA" id="ARBA00019973"/>
    </source>
</evidence>
<dbReference type="Pfam" id="PF00069">
    <property type="entry name" value="Pkinase"/>
    <property type="match status" value="1"/>
</dbReference>
<dbReference type="Gene3D" id="3.30.200.20">
    <property type="entry name" value="Phosphorylase Kinase, domain 1"/>
    <property type="match status" value="1"/>
</dbReference>
<gene>
    <name evidence="16" type="ORF">GT037_010600</name>
</gene>
<dbReference type="GO" id="GO:0005634">
    <property type="term" value="C:nucleus"/>
    <property type="evidence" value="ECO:0007669"/>
    <property type="project" value="TreeGrafter"/>
</dbReference>
<protein>
    <recommendedName>
        <fullName evidence="5">EKC/KEOPS complex subunit BUD32</fullName>
        <ecNumber evidence="3">2.7.11.1</ecNumber>
    </recommendedName>
    <alternativeName>
        <fullName evidence="11 12">Atypical Serine/threonine protein kinase BUD32</fullName>
    </alternativeName>
    <alternativeName>
        <fullName evidence="4">EKC/KEOPS complex subunit bud32</fullName>
    </alternativeName>
</protein>
<organism evidence="16 17">
    <name type="scientific">Alternaria burnsii</name>
    <dbReference type="NCBI Taxonomy" id="1187904"/>
    <lineage>
        <taxon>Eukaryota</taxon>
        <taxon>Fungi</taxon>
        <taxon>Dikarya</taxon>
        <taxon>Ascomycota</taxon>
        <taxon>Pezizomycotina</taxon>
        <taxon>Dothideomycetes</taxon>
        <taxon>Pleosporomycetidae</taxon>
        <taxon>Pleosporales</taxon>
        <taxon>Pleosporineae</taxon>
        <taxon>Pleosporaceae</taxon>
        <taxon>Alternaria</taxon>
        <taxon>Alternaria sect. Alternaria</taxon>
    </lineage>
</organism>
<evidence type="ECO:0000256" key="13">
    <source>
        <dbReference type="ARBA" id="ARBA00047899"/>
    </source>
</evidence>
<feature type="domain" description="Protein kinase" evidence="15">
    <location>
        <begin position="56"/>
        <end position="393"/>
    </location>
</feature>
<dbReference type="InterPro" id="IPR051175">
    <property type="entry name" value="CLK_kinases"/>
</dbReference>
<dbReference type="Gene3D" id="1.10.510.10">
    <property type="entry name" value="Transferase(Phosphotransferase) domain 1"/>
    <property type="match status" value="1"/>
</dbReference>
<keyword evidence="7" id="KW-0808">Transferase</keyword>
<dbReference type="Proteomes" id="UP000596902">
    <property type="component" value="Unassembled WGS sequence"/>
</dbReference>
<keyword evidence="17" id="KW-1185">Reference proteome</keyword>
<dbReference type="PROSITE" id="PS50011">
    <property type="entry name" value="PROTEIN_KINASE_DOM"/>
    <property type="match status" value="1"/>
</dbReference>
<evidence type="ECO:0000256" key="7">
    <source>
        <dbReference type="ARBA" id="ARBA00022679"/>
    </source>
</evidence>
<dbReference type="GeneID" id="62208825"/>
<dbReference type="GO" id="GO:0005524">
    <property type="term" value="F:ATP binding"/>
    <property type="evidence" value="ECO:0007669"/>
    <property type="project" value="UniProtKB-KW"/>
</dbReference>
<dbReference type="InterPro" id="IPR008266">
    <property type="entry name" value="Tyr_kinase_AS"/>
</dbReference>
<evidence type="ECO:0000256" key="10">
    <source>
        <dbReference type="ARBA" id="ARBA00022840"/>
    </source>
</evidence>
<name>A0A8H7ATG4_9PLEO</name>
<evidence type="ECO:0000313" key="17">
    <source>
        <dbReference type="Proteomes" id="UP000596902"/>
    </source>
</evidence>
<dbReference type="PANTHER" id="PTHR45646">
    <property type="entry name" value="SERINE/THREONINE-PROTEIN KINASE DOA-RELATED"/>
    <property type="match status" value="1"/>
</dbReference>
<sequence length="434" mass="49680">MFKLAKSLFRRQPWPQLKFPTSGFKVVSEAVLFEEEQLEEFHRGAYYPVNIGDVFASKYQVVGKLGFGVTSTVCHHAYTTLKVFTKEGMDEDEYNMYDILSKGNASHPGYNHVQTALDLFTIPRQGGEHRCLVQKPMWDSFRDLLNRNPAHRFTDELLKAGLSQVFLALDYLHTEAKIVHTDITADNILIDIEDQDILKAFVNAEMTTPSPRKVVDGKPIYATRQFGLPKEYGRVVLGDFGSAVRGDKPQIHDAQPDVYRCPEVMLKTEWGYPADIWNVGAMIWDLYEDKHLFYGIPTEKRYLTRAHLAELVAMLGPSPINMLERGARSEGFFDGEGNWIAEIDIPQGLTLETSEENLHGEKKEEFLQFVRCMLQWRPEDRWTAKELLGHPWIRGNSIDWDENDGMEVALPRSKIFLHSIINCAESIVPRPSNK</sequence>
<reference evidence="16" key="2">
    <citation type="submission" date="2020-08" db="EMBL/GenBank/DDBJ databases">
        <title>Draft Genome Sequence of Cumin Blight Pathogen Alternaria burnsii.</title>
        <authorList>
            <person name="Feng Z."/>
        </authorList>
    </citation>
    <scope>NUCLEOTIDE SEQUENCE</scope>
    <source>
        <strain evidence="16">CBS107.38</strain>
    </source>
</reference>
<dbReference type="SUPFAM" id="SSF56112">
    <property type="entry name" value="Protein kinase-like (PK-like)"/>
    <property type="match status" value="1"/>
</dbReference>
<evidence type="ECO:0000256" key="12">
    <source>
        <dbReference type="ARBA" id="ARBA00033194"/>
    </source>
</evidence>
<dbReference type="RefSeq" id="XP_038781651.1">
    <property type="nucleotide sequence ID" value="XM_038935647.1"/>
</dbReference>
<evidence type="ECO:0000256" key="11">
    <source>
        <dbReference type="ARBA" id="ARBA00030980"/>
    </source>
</evidence>
<dbReference type="InterPro" id="IPR000719">
    <property type="entry name" value="Prot_kinase_dom"/>
</dbReference>
<evidence type="ECO:0000313" key="16">
    <source>
        <dbReference type="EMBL" id="KAF7671275.1"/>
    </source>
</evidence>
<dbReference type="SMART" id="SM00220">
    <property type="entry name" value="S_TKc"/>
    <property type="match status" value="1"/>
</dbReference>
<keyword evidence="9 16" id="KW-0418">Kinase</keyword>
<keyword evidence="8" id="KW-0547">Nucleotide-binding</keyword>
<keyword evidence="10" id="KW-0067">ATP-binding</keyword>
<dbReference type="PANTHER" id="PTHR45646:SF11">
    <property type="entry name" value="SERINE_THREONINE-PROTEIN KINASE DOA"/>
    <property type="match status" value="1"/>
</dbReference>
<evidence type="ECO:0000256" key="6">
    <source>
        <dbReference type="ARBA" id="ARBA00022527"/>
    </source>
</evidence>
<dbReference type="EMBL" id="JAAABM010000023">
    <property type="protein sequence ID" value="KAF7671275.1"/>
    <property type="molecule type" value="Genomic_DNA"/>
</dbReference>
<accession>A0A8H7ATG4</accession>
<comment type="catalytic activity">
    <reaction evidence="13">
        <text>L-threonyl-[protein] + ATP = O-phospho-L-threonyl-[protein] + ADP + H(+)</text>
        <dbReference type="Rhea" id="RHEA:46608"/>
        <dbReference type="Rhea" id="RHEA-COMP:11060"/>
        <dbReference type="Rhea" id="RHEA-COMP:11605"/>
        <dbReference type="ChEBI" id="CHEBI:15378"/>
        <dbReference type="ChEBI" id="CHEBI:30013"/>
        <dbReference type="ChEBI" id="CHEBI:30616"/>
        <dbReference type="ChEBI" id="CHEBI:61977"/>
        <dbReference type="ChEBI" id="CHEBI:456216"/>
        <dbReference type="EC" id="2.7.11.1"/>
    </reaction>
</comment>
<dbReference type="AlphaFoldDB" id="A0A8H7ATG4"/>